<comment type="subcellular location">
    <subcellularLocation>
        <location evidence="1">Cell outer membrane</location>
    </subcellularLocation>
</comment>
<dbReference type="Proteomes" id="UP000216339">
    <property type="component" value="Unassembled WGS sequence"/>
</dbReference>
<protein>
    <recommendedName>
        <fullName evidence="7">RagB/SusD domain-containing protein</fullName>
    </recommendedName>
</protein>
<sequence>MTLSLRTAALAVALGLLAPSLAGCDLVGLDDRPNPNGPALDDIIDNPTEAALANVAVGVEASSRLGLGTYLVDVGVLGREYWRVSPSDPRFTQDLLGFAQSTLDNNTFYITTPWASRYTVIRNANTMLVALEANETLSAAEKSAARGFAKTWIAYQYLLNLNLTYENGIRFIEPGADEAGPIVGYDESLDRIAALFDDAADDLEAGSSFFFDVSIGQGIPNSVDGYLQVNRALAARVDAYREDWGGVLDALDDSFVDASRPLTIGAYHTFSTSAGDITNPFFFPLDGGGDGVLAHPTFVTDIADGDDRIAKVAERTASRTFDGLTSSYDVDVYDSPTTPIPIVRNAELLLLRAEANAQLGNTGPAVAALDVIRTAAGLAPYSGGTGTDALVDEVLRQRRYELFAEGHRWIDLRRYGRLGTLPIDRANDDVFDRFPIPESDNPTT</sequence>
<accession>A0A271J224</accession>
<evidence type="ECO:0000313" key="8">
    <source>
        <dbReference type="EMBL" id="PAP77566.1"/>
    </source>
</evidence>
<evidence type="ECO:0000256" key="1">
    <source>
        <dbReference type="ARBA" id="ARBA00004442"/>
    </source>
</evidence>
<dbReference type="SUPFAM" id="SSF48452">
    <property type="entry name" value="TPR-like"/>
    <property type="match status" value="1"/>
</dbReference>
<feature type="chain" id="PRO_5012267183" description="RagB/SusD domain-containing protein" evidence="6">
    <location>
        <begin position="23"/>
        <end position="444"/>
    </location>
</feature>
<dbReference type="AlphaFoldDB" id="A0A271J224"/>
<evidence type="ECO:0000256" key="6">
    <source>
        <dbReference type="SAM" id="SignalP"/>
    </source>
</evidence>
<evidence type="ECO:0000256" key="2">
    <source>
        <dbReference type="ARBA" id="ARBA00006275"/>
    </source>
</evidence>
<dbReference type="PROSITE" id="PS51257">
    <property type="entry name" value="PROKAR_LIPOPROTEIN"/>
    <property type="match status" value="1"/>
</dbReference>
<keyword evidence="9" id="KW-1185">Reference proteome</keyword>
<keyword evidence="4" id="KW-0472">Membrane</keyword>
<evidence type="ECO:0000313" key="9">
    <source>
        <dbReference type="Proteomes" id="UP000216339"/>
    </source>
</evidence>
<dbReference type="EMBL" id="MQWD01000001">
    <property type="protein sequence ID" value="PAP77566.1"/>
    <property type="molecule type" value="Genomic_DNA"/>
</dbReference>
<evidence type="ECO:0000256" key="5">
    <source>
        <dbReference type="ARBA" id="ARBA00023237"/>
    </source>
</evidence>
<name>A0A271J224_9BACT</name>
<dbReference type="InterPro" id="IPR012944">
    <property type="entry name" value="SusD_RagB_dom"/>
</dbReference>
<dbReference type="CDD" id="cd08977">
    <property type="entry name" value="SusD"/>
    <property type="match status" value="1"/>
</dbReference>
<feature type="domain" description="RagB/SusD" evidence="7">
    <location>
        <begin position="337"/>
        <end position="415"/>
    </location>
</feature>
<dbReference type="OrthoDB" id="9794888at2"/>
<reference evidence="8 9" key="1">
    <citation type="submission" date="2016-11" db="EMBL/GenBank/DDBJ databases">
        <title>Study of marine rhodopsin-containing bacteria.</title>
        <authorList>
            <person name="Yoshizawa S."/>
            <person name="Kumagai Y."/>
            <person name="Kogure K."/>
        </authorList>
    </citation>
    <scope>NUCLEOTIDE SEQUENCE [LARGE SCALE GENOMIC DNA]</scope>
    <source>
        <strain evidence="8 9">SAORIC-28</strain>
    </source>
</reference>
<keyword evidence="5" id="KW-0998">Cell outer membrane</keyword>
<gene>
    <name evidence="8" type="ORF">BSZ37_14505</name>
</gene>
<organism evidence="8 9">
    <name type="scientific">Rubrivirga marina</name>
    <dbReference type="NCBI Taxonomy" id="1196024"/>
    <lineage>
        <taxon>Bacteria</taxon>
        <taxon>Pseudomonadati</taxon>
        <taxon>Rhodothermota</taxon>
        <taxon>Rhodothermia</taxon>
        <taxon>Rhodothermales</taxon>
        <taxon>Rubricoccaceae</taxon>
        <taxon>Rubrivirga</taxon>
    </lineage>
</organism>
<dbReference type="Gene3D" id="1.25.40.390">
    <property type="match status" value="2"/>
</dbReference>
<evidence type="ECO:0000256" key="3">
    <source>
        <dbReference type="ARBA" id="ARBA00022729"/>
    </source>
</evidence>
<keyword evidence="3 6" id="KW-0732">Signal</keyword>
<dbReference type="Pfam" id="PF07980">
    <property type="entry name" value="SusD_RagB"/>
    <property type="match status" value="1"/>
</dbReference>
<dbReference type="GO" id="GO:0009279">
    <property type="term" value="C:cell outer membrane"/>
    <property type="evidence" value="ECO:0007669"/>
    <property type="project" value="UniProtKB-SubCell"/>
</dbReference>
<feature type="signal peptide" evidence="6">
    <location>
        <begin position="1"/>
        <end position="22"/>
    </location>
</feature>
<dbReference type="RefSeq" id="WP_095511232.1">
    <property type="nucleotide sequence ID" value="NZ_MQWD01000001.1"/>
</dbReference>
<evidence type="ECO:0000256" key="4">
    <source>
        <dbReference type="ARBA" id="ARBA00023136"/>
    </source>
</evidence>
<comment type="similarity">
    <text evidence="2">Belongs to the SusD family.</text>
</comment>
<comment type="caution">
    <text evidence="8">The sequence shown here is derived from an EMBL/GenBank/DDBJ whole genome shotgun (WGS) entry which is preliminary data.</text>
</comment>
<proteinExistence type="inferred from homology"/>
<dbReference type="InterPro" id="IPR011990">
    <property type="entry name" value="TPR-like_helical_dom_sf"/>
</dbReference>
<evidence type="ECO:0000259" key="7">
    <source>
        <dbReference type="Pfam" id="PF07980"/>
    </source>
</evidence>